<protein>
    <submittedName>
        <fullName evidence="8">PARP6-like protein</fullName>
    </submittedName>
</protein>
<keyword evidence="9" id="KW-1185">Reference proteome</keyword>
<keyword evidence="4" id="KW-0520">NAD</keyword>
<evidence type="ECO:0000256" key="2">
    <source>
        <dbReference type="ARBA" id="ARBA00022679"/>
    </source>
</evidence>
<dbReference type="Pfam" id="PF00627">
    <property type="entry name" value="UBA"/>
    <property type="match status" value="1"/>
</dbReference>
<evidence type="ECO:0000313" key="8">
    <source>
        <dbReference type="EMBL" id="WAQ95434.1"/>
    </source>
</evidence>
<evidence type="ECO:0000256" key="5">
    <source>
        <dbReference type="ARBA" id="ARBA00024347"/>
    </source>
</evidence>
<evidence type="ECO:0000256" key="1">
    <source>
        <dbReference type="ARBA" id="ARBA00022676"/>
    </source>
</evidence>
<dbReference type="Proteomes" id="UP001164746">
    <property type="component" value="Chromosome 2"/>
</dbReference>
<feature type="region of interest" description="Disordered" evidence="6">
    <location>
        <begin position="281"/>
        <end position="307"/>
    </location>
</feature>
<evidence type="ECO:0000259" key="7">
    <source>
        <dbReference type="PROSITE" id="PS50030"/>
    </source>
</evidence>
<keyword evidence="2" id="KW-0808">Transferase</keyword>
<name>A0ABY7DG68_MYAAR</name>
<evidence type="ECO:0000313" key="9">
    <source>
        <dbReference type="Proteomes" id="UP001164746"/>
    </source>
</evidence>
<evidence type="ECO:0000256" key="4">
    <source>
        <dbReference type="ARBA" id="ARBA00023027"/>
    </source>
</evidence>
<feature type="domain" description="UBA" evidence="7">
    <location>
        <begin position="189"/>
        <end position="229"/>
    </location>
</feature>
<dbReference type="SUPFAM" id="SSF46934">
    <property type="entry name" value="UBA-like"/>
    <property type="match status" value="1"/>
</dbReference>
<keyword evidence="3" id="KW-0548">Nucleotidyltransferase</keyword>
<keyword evidence="1" id="KW-0328">Glycosyltransferase</keyword>
<evidence type="ECO:0000256" key="3">
    <source>
        <dbReference type="ARBA" id="ARBA00022695"/>
    </source>
</evidence>
<dbReference type="InterPro" id="IPR015940">
    <property type="entry name" value="UBA"/>
</dbReference>
<accession>A0ABY7DG68</accession>
<comment type="similarity">
    <text evidence="5">Belongs to the ARTD/PARP family.</text>
</comment>
<dbReference type="EMBL" id="CP111013">
    <property type="protein sequence ID" value="WAQ95434.1"/>
    <property type="molecule type" value="Genomic_DNA"/>
</dbReference>
<dbReference type="PROSITE" id="PS50030">
    <property type="entry name" value="UBA"/>
    <property type="match status" value="1"/>
</dbReference>
<dbReference type="InterPro" id="IPR009060">
    <property type="entry name" value="UBA-like_sf"/>
</dbReference>
<organism evidence="8 9">
    <name type="scientific">Mya arenaria</name>
    <name type="common">Soft-shell clam</name>
    <dbReference type="NCBI Taxonomy" id="6604"/>
    <lineage>
        <taxon>Eukaryota</taxon>
        <taxon>Metazoa</taxon>
        <taxon>Spiralia</taxon>
        <taxon>Lophotrochozoa</taxon>
        <taxon>Mollusca</taxon>
        <taxon>Bivalvia</taxon>
        <taxon>Autobranchia</taxon>
        <taxon>Heteroconchia</taxon>
        <taxon>Euheterodonta</taxon>
        <taxon>Imparidentia</taxon>
        <taxon>Neoheterodontei</taxon>
        <taxon>Myida</taxon>
        <taxon>Myoidea</taxon>
        <taxon>Myidae</taxon>
        <taxon>Mya</taxon>
    </lineage>
</organism>
<feature type="region of interest" description="Disordered" evidence="6">
    <location>
        <begin position="1"/>
        <end position="35"/>
    </location>
</feature>
<dbReference type="InterPro" id="IPR051838">
    <property type="entry name" value="ARTD_PARP"/>
</dbReference>
<feature type="compositionally biased region" description="Acidic residues" evidence="6">
    <location>
        <begin position="15"/>
        <end position="35"/>
    </location>
</feature>
<sequence length="434" mass="49588">MPAENDLIPTHGDHDDDDDDDDDGREVSDYDSDDDHDYQFATQEAVMHPYLYRDMVNLIFLYGKYVLQYRLLDYIDEIEIQLRVPLSFLEEVFTDDWRVKRNEPLIIRLHLSLSQYLESETVPKVEVFQLMKKKGFVFESRVRKILESFLADEWKNIQQDYLKSLKREGTLKKSTTFPKRAKVEQPLTQVNDEDVGKLAEMGFPTVLARNALLISHGSVEEASNLLVYNTETCTDTNVLIEQLYKKQTKALEDESSEGGATSGQSTPEVDLDMSILFGKTDMGSDLDPSKKKEVQHGDKKPKLGRQHSHPAILSNLKKLLPTLMRKTCIMPELEIGRQIEDLNLMPLTLDGKNAKNVPSISDGLLVQVFRYVRQRIPTMNEYCVVCDELITLEGSSMLKPVVCNRELCVFTFEEYGRMAEAVEDISTGAEVVDL</sequence>
<dbReference type="Gene3D" id="1.10.8.10">
    <property type="entry name" value="DNA helicase RuvA subunit, C-terminal domain"/>
    <property type="match status" value="1"/>
</dbReference>
<dbReference type="PANTHER" id="PTHR21328">
    <property type="entry name" value="POLY ADP-RIBOSE POLYMERASE FAMILY, MEMBER PARP"/>
    <property type="match status" value="1"/>
</dbReference>
<proteinExistence type="inferred from homology"/>
<gene>
    <name evidence="8" type="ORF">MAR_028124</name>
</gene>
<reference evidence="8" key="1">
    <citation type="submission" date="2022-11" db="EMBL/GenBank/DDBJ databases">
        <title>Centuries of genome instability and evolution in soft-shell clam transmissible cancer (bioRxiv).</title>
        <authorList>
            <person name="Hart S.F.M."/>
            <person name="Yonemitsu M.A."/>
            <person name="Giersch R.M."/>
            <person name="Beal B.F."/>
            <person name="Arriagada G."/>
            <person name="Davis B.W."/>
            <person name="Ostrander E.A."/>
            <person name="Goff S.P."/>
            <person name="Metzger M.J."/>
        </authorList>
    </citation>
    <scope>NUCLEOTIDE SEQUENCE</scope>
    <source>
        <strain evidence="8">MELC-2E11</strain>
        <tissue evidence="8">Siphon/mantle</tissue>
    </source>
</reference>
<evidence type="ECO:0000256" key="6">
    <source>
        <dbReference type="SAM" id="MobiDB-lite"/>
    </source>
</evidence>
<feature type="compositionally biased region" description="Basic and acidic residues" evidence="6">
    <location>
        <begin position="287"/>
        <end position="301"/>
    </location>
</feature>